<comment type="catalytic activity">
    <reaction evidence="10">
        <text>N-terminal L-methionyl-[transmembrane protein] + acetyl-CoA = N-terminal N(alpha)-acetyl-L-methionyl-[transmembrane protein] + CoA + H(+)</text>
        <dbReference type="Rhea" id="RHEA:50604"/>
        <dbReference type="Rhea" id="RHEA-COMP:12745"/>
        <dbReference type="Rhea" id="RHEA-COMP:12746"/>
        <dbReference type="ChEBI" id="CHEBI:15378"/>
        <dbReference type="ChEBI" id="CHEBI:57287"/>
        <dbReference type="ChEBI" id="CHEBI:57288"/>
        <dbReference type="ChEBI" id="CHEBI:64731"/>
        <dbReference type="ChEBI" id="CHEBI:133414"/>
        <dbReference type="EC" id="2.3.1.259"/>
    </reaction>
</comment>
<evidence type="ECO:0000256" key="9">
    <source>
        <dbReference type="ARBA" id="ARBA00048017"/>
    </source>
</evidence>
<dbReference type="Pfam" id="PF00583">
    <property type="entry name" value="Acetyltransf_1"/>
    <property type="match status" value="1"/>
</dbReference>
<keyword evidence="3" id="KW-0159">Chromosome partition</keyword>
<evidence type="ECO:0000256" key="10">
    <source>
        <dbReference type="ARBA" id="ARBA00048848"/>
    </source>
</evidence>
<evidence type="ECO:0000256" key="8">
    <source>
        <dbReference type="ARBA" id="ARBA00026144"/>
    </source>
</evidence>
<keyword evidence="4" id="KW-0156">Chromatin regulator</keyword>
<feature type="domain" description="N-acetyltransferase" evidence="11">
    <location>
        <begin position="20"/>
        <end position="189"/>
    </location>
</feature>
<dbReference type="OrthoDB" id="47017at2759"/>
<organism evidence="12">
    <name type="scientific">Hydra vulgaris</name>
    <name type="common">Hydra</name>
    <name type="synonym">Hydra attenuata</name>
    <dbReference type="NCBI Taxonomy" id="6087"/>
    <lineage>
        <taxon>Eukaryota</taxon>
        <taxon>Metazoa</taxon>
        <taxon>Cnidaria</taxon>
        <taxon>Hydrozoa</taxon>
        <taxon>Hydroidolina</taxon>
        <taxon>Anthoathecata</taxon>
        <taxon>Aplanulata</taxon>
        <taxon>Hydridae</taxon>
        <taxon>Hydra</taxon>
    </lineage>
</organism>
<evidence type="ECO:0000259" key="11">
    <source>
        <dbReference type="PROSITE" id="PS51186"/>
    </source>
</evidence>
<reference evidence="12" key="1">
    <citation type="journal article" date="2013" name="Genome Biol. Evol.">
        <title>Punctuated emergences of genetic and phenotypic innovations in eumetazoan, bilaterian, euteleostome, and hominidae ancestors.</title>
        <authorList>
            <person name="Wenger Y."/>
            <person name="Galliot B."/>
        </authorList>
    </citation>
    <scope>NUCLEOTIDE SEQUENCE</scope>
    <source>
        <tissue evidence="12">Whole animals</tissue>
    </source>
</reference>
<accession>T2M5I1</accession>
<comment type="catalytic activity">
    <reaction evidence="9">
        <text>L-lysyl-[protein] + acetyl-CoA = N(6)-acetyl-L-lysyl-[protein] + CoA + H(+)</text>
        <dbReference type="Rhea" id="RHEA:45948"/>
        <dbReference type="Rhea" id="RHEA-COMP:9752"/>
        <dbReference type="Rhea" id="RHEA-COMP:10731"/>
        <dbReference type="ChEBI" id="CHEBI:15378"/>
        <dbReference type="ChEBI" id="CHEBI:29969"/>
        <dbReference type="ChEBI" id="CHEBI:57287"/>
        <dbReference type="ChEBI" id="CHEBI:57288"/>
        <dbReference type="ChEBI" id="CHEBI:61930"/>
        <dbReference type="EC" id="2.3.1.48"/>
    </reaction>
</comment>
<dbReference type="EC" id="2.3.1.48" evidence="1"/>
<dbReference type="SUPFAM" id="SSF55729">
    <property type="entry name" value="Acyl-CoA N-acyltransferases (Nat)"/>
    <property type="match status" value="1"/>
</dbReference>
<dbReference type="AlphaFoldDB" id="T2M5I1"/>
<name>T2M5I1_HYDVU</name>
<comment type="similarity">
    <text evidence="6">Belongs to the acetyltransferase family. NAA60 subfamily.</text>
</comment>
<keyword evidence="5" id="KW-0012">Acyltransferase</keyword>
<dbReference type="GO" id="GO:0120518">
    <property type="term" value="F:protein N-terminal-methionine acetyltransferase activity"/>
    <property type="evidence" value="ECO:0007669"/>
    <property type="project" value="UniProtKB-EC"/>
</dbReference>
<sequence length="256" mass="30131">YFNIPMKNFHSLPLPLHDQIQLRHLNKEHLSELKQLCSECFPIQYPDSWYEEVINQQKFYGIAAIIEKKLVGVIVAEIKDLSRCCAEDRDILSYWCSSQTKVALILILGTSKDCRRKGIGTLLLTTFVQHVQQEKHSSCKVVYLHVLASNINAILFYEQLNFKRHKLLLNYYSIRGEKMDGFSYVYYTNNGNPPLTFKDMKTKMTEYLSHFVCCRFSRCLLSAMKYLSSYHFSNPHFKKKFFNNSLKFGFYIFFSN</sequence>
<dbReference type="PROSITE" id="PS51186">
    <property type="entry name" value="GNAT"/>
    <property type="match status" value="1"/>
</dbReference>
<proteinExistence type="evidence at transcript level"/>
<dbReference type="PANTHER" id="PTHR14744">
    <property type="entry name" value="N-ALPHA-ACETYLTRANSFERASE 60"/>
    <property type="match status" value="1"/>
</dbReference>
<gene>
    <name evidence="12" type="primary">NAT15</name>
</gene>
<evidence type="ECO:0000256" key="2">
    <source>
        <dbReference type="ARBA" id="ARBA00022679"/>
    </source>
</evidence>
<evidence type="ECO:0000256" key="1">
    <source>
        <dbReference type="ARBA" id="ARBA00013184"/>
    </source>
</evidence>
<evidence type="ECO:0000256" key="5">
    <source>
        <dbReference type="ARBA" id="ARBA00023315"/>
    </source>
</evidence>
<dbReference type="Gene3D" id="3.40.630.30">
    <property type="match status" value="1"/>
</dbReference>
<dbReference type="PANTHER" id="PTHR14744:SF15">
    <property type="entry name" value="N-ALPHA-ACETYLTRANSFERASE 60"/>
    <property type="match status" value="1"/>
</dbReference>
<dbReference type="EMBL" id="HAAD01001084">
    <property type="protein sequence ID" value="CDG67316.1"/>
    <property type="molecule type" value="mRNA"/>
</dbReference>
<dbReference type="GO" id="GO:0004402">
    <property type="term" value="F:histone acetyltransferase activity"/>
    <property type="evidence" value="ECO:0007669"/>
    <property type="project" value="TreeGrafter"/>
</dbReference>
<dbReference type="EC" id="2.3.1.259" evidence="7"/>
<dbReference type="GO" id="GO:0007059">
    <property type="term" value="P:chromosome segregation"/>
    <property type="evidence" value="ECO:0007669"/>
    <property type="project" value="UniProtKB-KW"/>
</dbReference>
<dbReference type="GO" id="GO:0000139">
    <property type="term" value="C:Golgi membrane"/>
    <property type="evidence" value="ECO:0007669"/>
    <property type="project" value="TreeGrafter"/>
</dbReference>
<feature type="non-terminal residue" evidence="12">
    <location>
        <position position="1"/>
    </location>
</feature>
<evidence type="ECO:0000256" key="4">
    <source>
        <dbReference type="ARBA" id="ARBA00022853"/>
    </source>
</evidence>
<evidence type="ECO:0000256" key="3">
    <source>
        <dbReference type="ARBA" id="ARBA00022829"/>
    </source>
</evidence>
<evidence type="ECO:0000256" key="6">
    <source>
        <dbReference type="ARBA" id="ARBA00025774"/>
    </source>
</evidence>
<protein>
    <recommendedName>
        <fullName evidence="8">N-alpha-acetyltransferase 60</fullName>
        <ecNumber evidence="7">2.3.1.259</ecNumber>
        <ecNumber evidence="1">2.3.1.48</ecNumber>
    </recommendedName>
</protein>
<keyword evidence="2 12" id="KW-0808">Transferase</keyword>
<dbReference type="CDD" id="cd04301">
    <property type="entry name" value="NAT_SF"/>
    <property type="match status" value="1"/>
</dbReference>
<evidence type="ECO:0000313" key="12">
    <source>
        <dbReference type="EMBL" id="CDG67316.1"/>
    </source>
</evidence>
<dbReference type="InterPro" id="IPR045141">
    <property type="entry name" value="NAA60-like"/>
</dbReference>
<evidence type="ECO:0000256" key="7">
    <source>
        <dbReference type="ARBA" id="ARBA00026111"/>
    </source>
</evidence>
<dbReference type="InterPro" id="IPR000182">
    <property type="entry name" value="GNAT_dom"/>
</dbReference>
<dbReference type="InterPro" id="IPR016181">
    <property type="entry name" value="Acyl_CoA_acyltransferase"/>
</dbReference>